<name>A0AAW1IB55_POPJA</name>
<dbReference type="Gene3D" id="1.10.340.70">
    <property type="match status" value="1"/>
</dbReference>
<proteinExistence type="predicted"/>
<comment type="caution">
    <text evidence="2">The sequence shown here is derived from an EMBL/GenBank/DDBJ whole genome shotgun (WGS) entry which is preliminary data.</text>
</comment>
<reference evidence="2 3" key="1">
    <citation type="journal article" date="2024" name="BMC Genomics">
        <title>De novo assembly and annotation of Popillia japonica's genome with initial clues to its potential as an invasive pest.</title>
        <authorList>
            <person name="Cucini C."/>
            <person name="Boschi S."/>
            <person name="Funari R."/>
            <person name="Cardaioli E."/>
            <person name="Iannotti N."/>
            <person name="Marturano G."/>
            <person name="Paoli F."/>
            <person name="Bruttini M."/>
            <person name="Carapelli A."/>
            <person name="Frati F."/>
            <person name="Nardi F."/>
        </authorList>
    </citation>
    <scope>NUCLEOTIDE SEQUENCE [LARGE SCALE GENOMIC DNA]</scope>
    <source>
        <strain evidence="2">DMR45628</strain>
    </source>
</reference>
<evidence type="ECO:0000259" key="1">
    <source>
        <dbReference type="Pfam" id="PF17921"/>
    </source>
</evidence>
<accession>A0AAW1IB55</accession>
<gene>
    <name evidence="2" type="ORF">QE152_g37002</name>
</gene>
<dbReference type="AlphaFoldDB" id="A0AAW1IB55"/>
<protein>
    <submittedName>
        <fullName evidence="2">Integrase zinc binding domain</fullName>
    </submittedName>
</protein>
<sequence length="202" mass="24186">MNNAGDDTEDLLQDIQDILDTENFFEVPQQLIDEVIVPNEDTDTASEAENEEVIETAHPQYHFKNTYLNKINVSFNQNQGKKIYEVEVPKENNAEQIFQFIREYMDQGKHYLYFGNEKIYKDFCNVYITHFNNNGPKLYRCLRKLQVIEDEARQLEIIKNYHEGKTNHRGINETVKQLQRRYYWLNMKNIVTTYIKKCEQNQ</sequence>
<dbReference type="Pfam" id="PF17921">
    <property type="entry name" value="Integrase_H2C2"/>
    <property type="match status" value="1"/>
</dbReference>
<dbReference type="Proteomes" id="UP001458880">
    <property type="component" value="Unassembled WGS sequence"/>
</dbReference>
<evidence type="ECO:0000313" key="2">
    <source>
        <dbReference type="EMBL" id="KAK9686691.1"/>
    </source>
</evidence>
<feature type="domain" description="Integrase zinc-binding" evidence="1">
    <location>
        <begin position="151"/>
        <end position="200"/>
    </location>
</feature>
<keyword evidence="3" id="KW-1185">Reference proteome</keyword>
<dbReference type="InterPro" id="IPR041588">
    <property type="entry name" value="Integrase_H2C2"/>
</dbReference>
<dbReference type="EMBL" id="JASPKY010000688">
    <property type="protein sequence ID" value="KAK9686691.1"/>
    <property type="molecule type" value="Genomic_DNA"/>
</dbReference>
<organism evidence="2 3">
    <name type="scientific">Popillia japonica</name>
    <name type="common">Japanese beetle</name>
    <dbReference type="NCBI Taxonomy" id="7064"/>
    <lineage>
        <taxon>Eukaryota</taxon>
        <taxon>Metazoa</taxon>
        <taxon>Ecdysozoa</taxon>
        <taxon>Arthropoda</taxon>
        <taxon>Hexapoda</taxon>
        <taxon>Insecta</taxon>
        <taxon>Pterygota</taxon>
        <taxon>Neoptera</taxon>
        <taxon>Endopterygota</taxon>
        <taxon>Coleoptera</taxon>
        <taxon>Polyphaga</taxon>
        <taxon>Scarabaeiformia</taxon>
        <taxon>Scarabaeidae</taxon>
        <taxon>Rutelinae</taxon>
        <taxon>Popillia</taxon>
    </lineage>
</organism>
<evidence type="ECO:0000313" key="3">
    <source>
        <dbReference type="Proteomes" id="UP001458880"/>
    </source>
</evidence>